<keyword evidence="3" id="KW-1185">Reference proteome</keyword>
<name>A0ABT7EKD7_9GAMM</name>
<sequence length="450" mass="50460">MNNQNKEKMGVKFATLIGIIIFLMIPLMLIKDLIDERSQMQQQVQREIAKSSSDEQRLIGPFLYIEFEREVEQKNETKVIKDKAFVLPETLKIHSKLDTFEKYRSIYKATLYRSINTISGEFSIAHLHALRAEQVTGASLVFGIKDIRGIGLDSILKVSGQEAEMLPGTLLNSIQEGVHAPISVSQLANETLTFSADLHLQGMTRLSVSPLGSETHLSMSANWPHPSFEGEYLPLRSDISDESFTARWQASYFSTNMQSIFTNCVMRSQCQMLYNRTMGVALVDPVDHYLKSHRAINYALLVILLVMASFFLLELVRSEPIHPVQYGFVGLALAIFYLLLISLSEHLGFGFAYLISTLSATGLLGWYVTGILKSIKLGLYFSVGLIMLYSLLYSMLGAEDYALLMGSLMCFMVLSLVMILTRKVNWYGHARSQQSATEATANIKNQSPAT</sequence>
<dbReference type="InterPro" id="IPR010364">
    <property type="entry name" value="Uncharacterised_IM_CreD"/>
</dbReference>
<evidence type="ECO:0000256" key="1">
    <source>
        <dbReference type="SAM" id="Phobius"/>
    </source>
</evidence>
<protein>
    <submittedName>
        <fullName evidence="2">Cell envelope integrity protein CreD</fullName>
    </submittedName>
</protein>
<feature type="transmembrane region" description="Helical" evidence="1">
    <location>
        <begin position="325"/>
        <end position="344"/>
    </location>
</feature>
<comment type="caution">
    <text evidence="2">The sequence shown here is derived from an EMBL/GenBank/DDBJ whole genome shotgun (WGS) entry which is preliminary data.</text>
</comment>
<dbReference type="RefSeq" id="WP_284137194.1">
    <property type="nucleotide sequence ID" value="NZ_JASJUT010000003.1"/>
</dbReference>
<keyword evidence="1" id="KW-1133">Transmembrane helix</keyword>
<dbReference type="NCBIfam" id="NF008712">
    <property type="entry name" value="PRK11715.1-1"/>
    <property type="match status" value="1"/>
</dbReference>
<keyword evidence="1" id="KW-0812">Transmembrane</keyword>
<proteinExistence type="predicted"/>
<organism evidence="2 3">
    <name type="scientific">Pseudoalteromonas obscura</name>
    <dbReference type="NCBI Taxonomy" id="3048491"/>
    <lineage>
        <taxon>Bacteria</taxon>
        <taxon>Pseudomonadati</taxon>
        <taxon>Pseudomonadota</taxon>
        <taxon>Gammaproteobacteria</taxon>
        <taxon>Alteromonadales</taxon>
        <taxon>Pseudoalteromonadaceae</taxon>
        <taxon>Pseudoalteromonas</taxon>
    </lineage>
</organism>
<dbReference type="PANTHER" id="PTHR30092">
    <property type="entry name" value="INNER MEMBRANE PROTEIN CRED"/>
    <property type="match status" value="1"/>
</dbReference>
<dbReference type="EMBL" id="JASJUT010000003">
    <property type="protein sequence ID" value="MDK2595526.1"/>
    <property type="molecule type" value="Genomic_DNA"/>
</dbReference>
<evidence type="ECO:0000313" key="2">
    <source>
        <dbReference type="EMBL" id="MDK2595526.1"/>
    </source>
</evidence>
<feature type="transmembrane region" description="Helical" evidence="1">
    <location>
        <begin position="402"/>
        <end position="421"/>
    </location>
</feature>
<gene>
    <name evidence="2" type="primary">creD</name>
    <name evidence="2" type="ORF">QNM18_10760</name>
</gene>
<feature type="transmembrane region" description="Helical" evidence="1">
    <location>
        <begin position="12"/>
        <end position="30"/>
    </location>
</feature>
<accession>A0ABT7EKD7</accession>
<reference evidence="2 3" key="1">
    <citation type="submission" date="2023-05" db="EMBL/GenBank/DDBJ databases">
        <title>Pseudoalteromonas ardens sp. nov., Pseudoalteromonas obscura sp. nov., and Pseudoalteromonas umbrosa sp. nov., isolated from the coral Montipora capitata.</title>
        <authorList>
            <person name="Thomas E.M."/>
            <person name="Smith E.M."/>
            <person name="Papke E."/>
            <person name="Shlafstein M.D."/>
            <person name="Oline D.K."/>
            <person name="Videau P."/>
            <person name="Saw J.H."/>
            <person name="Strangman W.K."/>
            <person name="Ushijima B."/>
        </authorList>
    </citation>
    <scope>NUCLEOTIDE SEQUENCE [LARGE SCALE GENOMIC DNA]</scope>
    <source>
        <strain evidence="2 3">P94</strain>
    </source>
</reference>
<dbReference type="Pfam" id="PF06123">
    <property type="entry name" value="CreD"/>
    <property type="match status" value="1"/>
</dbReference>
<dbReference type="PIRSF" id="PIRSF004548">
    <property type="entry name" value="CreD"/>
    <property type="match status" value="1"/>
</dbReference>
<evidence type="ECO:0000313" key="3">
    <source>
        <dbReference type="Proteomes" id="UP001231915"/>
    </source>
</evidence>
<feature type="transmembrane region" description="Helical" evidence="1">
    <location>
        <begin position="350"/>
        <end position="370"/>
    </location>
</feature>
<keyword evidence="1" id="KW-0472">Membrane</keyword>
<dbReference type="Proteomes" id="UP001231915">
    <property type="component" value="Unassembled WGS sequence"/>
</dbReference>
<feature type="transmembrane region" description="Helical" evidence="1">
    <location>
        <begin position="295"/>
        <end position="313"/>
    </location>
</feature>
<dbReference type="PANTHER" id="PTHR30092:SF0">
    <property type="entry name" value="INNER MEMBRANE PROTEIN CRED"/>
    <property type="match status" value="1"/>
</dbReference>
<feature type="transmembrane region" description="Helical" evidence="1">
    <location>
        <begin position="377"/>
        <end position="396"/>
    </location>
</feature>